<protein>
    <recommendedName>
        <fullName evidence="3">Transcription initiation factor TFIID subunit 4</fullName>
    </recommendedName>
    <alternativeName>
        <fullName evidence="8">TBP-associated factor 4</fullName>
    </alternativeName>
</protein>
<keyword evidence="6" id="KW-0539">Nucleus</keyword>
<evidence type="ECO:0000259" key="10">
    <source>
        <dbReference type="Pfam" id="PF05236"/>
    </source>
</evidence>
<comment type="function">
    <text evidence="7">Functions as a component of the DNA-binding general transcription factor complex TFIID. Binding of TFIID to a promoter (with or without TATA element) is the initial step in pre-initiation complex (PIC) formation. TFIID plays a key role in the regulation of gene expression by RNA polymerase II through different activities such as transcription activator interaction, core promoter recognition and selectivity, TFIIA and TFIIB interaction, chromatin modification (histone acetylation by TAF1), facilitation of DNA opening and initiation of transcription.</text>
</comment>
<dbReference type="AlphaFoldDB" id="A0A165D0X9"/>
<gene>
    <name evidence="11" type="ORF">CALCODRAFT_503064</name>
</gene>
<sequence>MPPVTTPGSQAAAASAFQQQSTAAAYQAYQRQLASQPSQQSSQSSQPQQQEPPQQTQQQVAPYAQYAQQLVQQQQQQPQVQYALPGSTGVRRGRPVTQKPENKETINDALGSAGVDLRAEEDAIHRTYDAVPGSYPAVLHPRDDRTRKQTFIPPNALMKRVTSTASGYSIKTVSPDAASYIALAAQAHISTLLRGALAASKNRHPATNGVVRPPGLYPQPAAVASDPDVPLLPMWSQEITRDIGKQIAAIERVQRDNEIQARLKKREREDANHNGNGDVAAEEEQPKKKKKKEGPGVAARNMSEDVRKRLSDAVAMRAAGNTISKYSWLQAGAAAAAAPIQPLKKLNKDKPKEPETPTPAPPTTTAAKKNAAGGWGRAFQSLKDEAKDNRRKVEVRDVIWAMEGRAGSGVPSGGAKGVGKGARGGTRWRGWEAWGRIRE</sequence>
<dbReference type="PANTHER" id="PTHR15138">
    <property type="entry name" value="TRANSCRIPTION INITIATION FACTOR TFIID SUBUNIT 4"/>
    <property type="match status" value="1"/>
</dbReference>
<evidence type="ECO:0000256" key="4">
    <source>
        <dbReference type="ARBA" id="ARBA00023015"/>
    </source>
</evidence>
<dbReference type="InterPro" id="IPR009072">
    <property type="entry name" value="Histone-fold"/>
</dbReference>
<dbReference type="EMBL" id="KV424089">
    <property type="protein sequence ID" value="KZT51821.1"/>
    <property type="molecule type" value="Genomic_DNA"/>
</dbReference>
<dbReference type="GO" id="GO:0046982">
    <property type="term" value="F:protein heterodimerization activity"/>
    <property type="evidence" value="ECO:0007669"/>
    <property type="project" value="InterPro"/>
</dbReference>
<name>A0A165D0X9_9BASI</name>
<dbReference type="GO" id="GO:0005669">
    <property type="term" value="C:transcription factor TFIID complex"/>
    <property type="evidence" value="ECO:0007669"/>
    <property type="project" value="InterPro"/>
</dbReference>
<keyword evidence="4" id="KW-0805">Transcription regulation</keyword>
<dbReference type="Proteomes" id="UP000076842">
    <property type="component" value="Unassembled WGS sequence"/>
</dbReference>
<evidence type="ECO:0000256" key="3">
    <source>
        <dbReference type="ARBA" id="ARBA00017306"/>
    </source>
</evidence>
<dbReference type="InterPro" id="IPR045144">
    <property type="entry name" value="TAF4"/>
</dbReference>
<dbReference type="Pfam" id="PF05236">
    <property type="entry name" value="TAF4"/>
    <property type="match status" value="1"/>
</dbReference>
<feature type="compositionally biased region" description="Low complexity" evidence="9">
    <location>
        <begin position="9"/>
        <end position="85"/>
    </location>
</feature>
<feature type="region of interest" description="Disordered" evidence="9">
    <location>
        <begin position="1"/>
        <end position="101"/>
    </location>
</feature>
<evidence type="ECO:0000256" key="7">
    <source>
        <dbReference type="ARBA" id="ARBA00025346"/>
    </source>
</evidence>
<dbReference type="FunCoup" id="A0A165D0X9">
    <property type="interactions" value="19"/>
</dbReference>
<dbReference type="CDD" id="cd08045">
    <property type="entry name" value="HFD_TAF4"/>
    <property type="match status" value="1"/>
</dbReference>
<keyword evidence="5" id="KW-0804">Transcription</keyword>
<comment type="subcellular location">
    <subcellularLocation>
        <location evidence="1">Nucleus</location>
    </subcellularLocation>
</comment>
<organism evidence="11 12">
    <name type="scientific">Calocera cornea HHB12733</name>
    <dbReference type="NCBI Taxonomy" id="1353952"/>
    <lineage>
        <taxon>Eukaryota</taxon>
        <taxon>Fungi</taxon>
        <taxon>Dikarya</taxon>
        <taxon>Basidiomycota</taxon>
        <taxon>Agaricomycotina</taxon>
        <taxon>Dacrymycetes</taxon>
        <taxon>Dacrymycetales</taxon>
        <taxon>Dacrymycetaceae</taxon>
        <taxon>Calocera</taxon>
    </lineage>
</organism>
<dbReference type="InParanoid" id="A0A165D0X9"/>
<evidence type="ECO:0000256" key="6">
    <source>
        <dbReference type="ARBA" id="ARBA00023242"/>
    </source>
</evidence>
<proteinExistence type="inferred from homology"/>
<comment type="similarity">
    <text evidence="2">Belongs to the TAF4 family.</text>
</comment>
<feature type="compositionally biased region" description="Basic and acidic residues" evidence="9">
    <location>
        <begin position="382"/>
        <end position="391"/>
    </location>
</feature>
<feature type="compositionally biased region" description="Gly residues" evidence="9">
    <location>
        <begin position="406"/>
        <end position="424"/>
    </location>
</feature>
<keyword evidence="12" id="KW-1185">Reference proteome</keyword>
<reference evidence="11 12" key="1">
    <citation type="journal article" date="2016" name="Mol. Biol. Evol.">
        <title>Comparative Genomics of Early-Diverging Mushroom-Forming Fungi Provides Insights into the Origins of Lignocellulose Decay Capabilities.</title>
        <authorList>
            <person name="Nagy L.G."/>
            <person name="Riley R."/>
            <person name="Tritt A."/>
            <person name="Adam C."/>
            <person name="Daum C."/>
            <person name="Floudas D."/>
            <person name="Sun H."/>
            <person name="Yadav J.S."/>
            <person name="Pangilinan J."/>
            <person name="Larsson K.H."/>
            <person name="Matsuura K."/>
            <person name="Barry K."/>
            <person name="Labutti K."/>
            <person name="Kuo R."/>
            <person name="Ohm R.A."/>
            <person name="Bhattacharya S.S."/>
            <person name="Shirouzu T."/>
            <person name="Yoshinaga Y."/>
            <person name="Martin F.M."/>
            <person name="Grigoriev I.V."/>
            <person name="Hibbett D.S."/>
        </authorList>
    </citation>
    <scope>NUCLEOTIDE SEQUENCE [LARGE SCALE GENOMIC DNA]</scope>
    <source>
        <strain evidence="11 12">HHB12733</strain>
    </source>
</reference>
<evidence type="ECO:0000313" key="11">
    <source>
        <dbReference type="EMBL" id="KZT51821.1"/>
    </source>
</evidence>
<feature type="domain" description="Transcription initiation factor TFIID component TAF4 C-terminal" evidence="10">
    <location>
        <begin position="106"/>
        <end position="405"/>
    </location>
</feature>
<feature type="region of interest" description="Disordered" evidence="9">
    <location>
        <begin position="405"/>
        <end position="426"/>
    </location>
</feature>
<dbReference type="Gene3D" id="1.10.20.10">
    <property type="entry name" value="Histone, subunit A"/>
    <property type="match status" value="1"/>
</dbReference>
<dbReference type="OrthoDB" id="21060at2759"/>
<evidence type="ECO:0000313" key="12">
    <source>
        <dbReference type="Proteomes" id="UP000076842"/>
    </source>
</evidence>
<evidence type="ECO:0000256" key="1">
    <source>
        <dbReference type="ARBA" id="ARBA00004123"/>
    </source>
</evidence>
<dbReference type="InterPro" id="IPR007900">
    <property type="entry name" value="TAF4_C"/>
</dbReference>
<dbReference type="PANTHER" id="PTHR15138:SF14">
    <property type="entry name" value="TRANSCRIPTION INITIATION FACTOR TFIID SUBUNIT 4"/>
    <property type="match status" value="1"/>
</dbReference>
<dbReference type="GO" id="GO:0006367">
    <property type="term" value="P:transcription initiation at RNA polymerase II promoter"/>
    <property type="evidence" value="ECO:0007669"/>
    <property type="project" value="TreeGrafter"/>
</dbReference>
<feature type="compositionally biased region" description="Low complexity" evidence="9">
    <location>
        <begin position="363"/>
        <end position="372"/>
    </location>
</feature>
<dbReference type="GO" id="GO:0016251">
    <property type="term" value="F:RNA polymerase II general transcription initiation factor activity"/>
    <property type="evidence" value="ECO:0007669"/>
    <property type="project" value="TreeGrafter"/>
</dbReference>
<dbReference type="STRING" id="1353952.A0A165D0X9"/>
<feature type="region of interest" description="Disordered" evidence="9">
    <location>
        <begin position="342"/>
        <end position="391"/>
    </location>
</feature>
<feature type="region of interest" description="Disordered" evidence="9">
    <location>
        <begin position="262"/>
        <end position="304"/>
    </location>
</feature>
<evidence type="ECO:0000256" key="5">
    <source>
        <dbReference type="ARBA" id="ARBA00023163"/>
    </source>
</evidence>
<accession>A0A165D0X9</accession>
<feature type="compositionally biased region" description="Basic and acidic residues" evidence="9">
    <location>
        <begin position="346"/>
        <end position="355"/>
    </location>
</feature>
<evidence type="ECO:0000256" key="9">
    <source>
        <dbReference type="SAM" id="MobiDB-lite"/>
    </source>
</evidence>
<feature type="compositionally biased region" description="Basic and acidic residues" evidence="9">
    <location>
        <begin position="262"/>
        <end position="272"/>
    </location>
</feature>
<evidence type="ECO:0000256" key="8">
    <source>
        <dbReference type="ARBA" id="ARBA00031747"/>
    </source>
</evidence>
<evidence type="ECO:0000256" key="2">
    <source>
        <dbReference type="ARBA" id="ARBA00006178"/>
    </source>
</evidence>
<dbReference type="GO" id="GO:0003677">
    <property type="term" value="F:DNA binding"/>
    <property type="evidence" value="ECO:0007669"/>
    <property type="project" value="TreeGrafter"/>
</dbReference>